<evidence type="ECO:0000256" key="6">
    <source>
        <dbReference type="ARBA" id="ARBA00022989"/>
    </source>
</evidence>
<feature type="transmembrane region" description="Helical" evidence="10">
    <location>
        <begin position="107"/>
        <end position="125"/>
    </location>
</feature>
<evidence type="ECO:0000256" key="10">
    <source>
        <dbReference type="SAM" id="Phobius"/>
    </source>
</evidence>
<dbReference type="PANTHER" id="PTHR43298">
    <property type="entry name" value="MULTIDRUG RESISTANCE PROTEIN NORM-RELATED"/>
    <property type="match status" value="1"/>
</dbReference>
<evidence type="ECO:0000313" key="12">
    <source>
        <dbReference type="Proteomes" id="UP000464178"/>
    </source>
</evidence>
<gene>
    <name evidence="11" type="ORF">SOIL9_85130</name>
</gene>
<dbReference type="InterPro" id="IPR048279">
    <property type="entry name" value="MdtK-like"/>
</dbReference>
<keyword evidence="12" id="KW-1185">Reference proteome</keyword>
<evidence type="ECO:0000256" key="7">
    <source>
        <dbReference type="ARBA" id="ARBA00023065"/>
    </source>
</evidence>
<keyword evidence="4" id="KW-1003">Cell membrane</keyword>
<evidence type="ECO:0000313" key="11">
    <source>
        <dbReference type="EMBL" id="VTR99452.1"/>
    </source>
</evidence>
<accession>A0A6P2DC86</accession>
<dbReference type="GO" id="GO:0015297">
    <property type="term" value="F:antiporter activity"/>
    <property type="evidence" value="ECO:0007669"/>
    <property type="project" value="UniProtKB-KW"/>
</dbReference>
<evidence type="ECO:0000256" key="4">
    <source>
        <dbReference type="ARBA" id="ARBA00022475"/>
    </source>
</evidence>
<feature type="transmembrane region" description="Helical" evidence="10">
    <location>
        <begin position="178"/>
        <end position="198"/>
    </location>
</feature>
<reference evidence="11 12" key="1">
    <citation type="submission" date="2019-05" db="EMBL/GenBank/DDBJ databases">
        <authorList>
            <consortium name="Science for Life Laboratories"/>
        </authorList>
    </citation>
    <scope>NUCLEOTIDE SEQUENCE [LARGE SCALE GENOMIC DNA]</scope>
    <source>
        <strain evidence="11">Soil9</strain>
    </source>
</reference>
<dbReference type="InterPro" id="IPR050222">
    <property type="entry name" value="MATE_MdtK"/>
</dbReference>
<feature type="transmembrane region" description="Helical" evidence="10">
    <location>
        <begin position="443"/>
        <end position="462"/>
    </location>
</feature>
<keyword evidence="6 10" id="KW-1133">Transmembrane helix</keyword>
<feature type="transmembrane region" description="Helical" evidence="10">
    <location>
        <begin position="370"/>
        <end position="390"/>
    </location>
</feature>
<feature type="transmembrane region" description="Helical" evidence="10">
    <location>
        <begin position="145"/>
        <end position="166"/>
    </location>
</feature>
<feature type="transmembrane region" description="Helical" evidence="10">
    <location>
        <begin position="67"/>
        <end position="87"/>
    </location>
</feature>
<proteinExistence type="predicted"/>
<dbReference type="AlphaFoldDB" id="A0A6P2DC86"/>
<sequence length="474" mass="49688">MLSPTAPPDTLSRPLWRQVLALALPALAQQYLHLVVQLSDQFLAGRFELPDPNQRPVYLSALNTAGYLYWFVSSYTVLVSVGSTALVARFVGAKDWALAQHATGQSVVLAVVFGLLGTVAALLGLPSLIEALKLTGDAAHLCVEFLTPLAVLLAFQITESACAACLAGAGDTRTGLKVLGLVAVLNVPLAWGLCFGVGPIRGIGFVGIALGTGISHVIGCVLLLVILARGKSGLKLRLANLVPAPGLIRRLLRVSVPAAIDSLSAAFCQLWFLSLVNSLGDTAASAHGIALKWEALGFLSGAAFGTAAMALVGQNLGARTPDRAARSGWTAYALGGGVMSFMGLLFVLLAEHMFRLFCPDPSLQPIVDTGVPALRLIACAMPALASQIIFTAALRGAGDSRVPVLFSWFGFLCVRIPLAHLLTAPQVNLGSLGTIPGYDLGLLGAWVAMCSDLWVRGTFFAIRFAGGKWKKVEV</sequence>
<dbReference type="RefSeq" id="WP_162671886.1">
    <property type="nucleotide sequence ID" value="NZ_LR593886.1"/>
</dbReference>
<keyword evidence="7" id="KW-0406">Ion transport</keyword>
<keyword evidence="3" id="KW-0050">Antiport</keyword>
<protein>
    <recommendedName>
        <fullName evidence="9">Multidrug-efflux transporter</fullName>
    </recommendedName>
</protein>
<feature type="transmembrane region" description="Helical" evidence="10">
    <location>
        <begin position="204"/>
        <end position="230"/>
    </location>
</feature>
<evidence type="ECO:0000256" key="1">
    <source>
        <dbReference type="ARBA" id="ARBA00004651"/>
    </source>
</evidence>
<dbReference type="EMBL" id="LR593886">
    <property type="protein sequence ID" value="VTR99452.1"/>
    <property type="molecule type" value="Genomic_DNA"/>
</dbReference>
<evidence type="ECO:0000256" key="8">
    <source>
        <dbReference type="ARBA" id="ARBA00023136"/>
    </source>
</evidence>
<dbReference type="PIRSF" id="PIRSF006603">
    <property type="entry name" value="DinF"/>
    <property type="match status" value="1"/>
</dbReference>
<keyword evidence="8 10" id="KW-0472">Membrane</keyword>
<dbReference type="InterPro" id="IPR002528">
    <property type="entry name" value="MATE_fam"/>
</dbReference>
<comment type="subcellular location">
    <subcellularLocation>
        <location evidence="1">Cell membrane</location>
        <topology evidence="1">Multi-pass membrane protein</topology>
    </subcellularLocation>
</comment>
<evidence type="ECO:0000256" key="9">
    <source>
        <dbReference type="ARBA" id="ARBA00031636"/>
    </source>
</evidence>
<name>A0A6P2DC86_9BACT</name>
<feature type="transmembrane region" description="Helical" evidence="10">
    <location>
        <begin position="295"/>
        <end position="317"/>
    </location>
</feature>
<keyword evidence="5 10" id="KW-0812">Transmembrane</keyword>
<organism evidence="11 12">
    <name type="scientific">Gemmata massiliana</name>
    <dbReference type="NCBI Taxonomy" id="1210884"/>
    <lineage>
        <taxon>Bacteria</taxon>
        <taxon>Pseudomonadati</taxon>
        <taxon>Planctomycetota</taxon>
        <taxon>Planctomycetia</taxon>
        <taxon>Gemmatales</taxon>
        <taxon>Gemmataceae</taxon>
        <taxon>Gemmata</taxon>
    </lineage>
</organism>
<dbReference type="Proteomes" id="UP000464178">
    <property type="component" value="Chromosome"/>
</dbReference>
<feature type="transmembrane region" description="Helical" evidence="10">
    <location>
        <begin position="329"/>
        <end position="350"/>
    </location>
</feature>
<evidence type="ECO:0000256" key="3">
    <source>
        <dbReference type="ARBA" id="ARBA00022449"/>
    </source>
</evidence>
<keyword evidence="2" id="KW-0813">Transport</keyword>
<dbReference type="GO" id="GO:0005886">
    <property type="term" value="C:plasma membrane"/>
    <property type="evidence" value="ECO:0007669"/>
    <property type="project" value="UniProtKB-SubCell"/>
</dbReference>
<dbReference type="NCBIfam" id="TIGR00797">
    <property type="entry name" value="matE"/>
    <property type="match status" value="1"/>
</dbReference>
<dbReference type="KEGG" id="gms:SOIL9_85130"/>
<dbReference type="GO" id="GO:0042910">
    <property type="term" value="F:xenobiotic transmembrane transporter activity"/>
    <property type="evidence" value="ECO:0007669"/>
    <property type="project" value="InterPro"/>
</dbReference>
<dbReference type="PANTHER" id="PTHR43298:SF2">
    <property type="entry name" value="FMN_FAD EXPORTER YEEO-RELATED"/>
    <property type="match status" value="1"/>
</dbReference>
<dbReference type="Pfam" id="PF01554">
    <property type="entry name" value="MatE"/>
    <property type="match status" value="2"/>
</dbReference>
<dbReference type="GO" id="GO:0006811">
    <property type="term" value="P:monoatomic ion transport"/>
    <property type="evidence" value="ECO:0007669"/>
    <property type="project" value="UniProtKB-KW"/>
</dbReference>
<feature type="transmembrane region" description="Helical" evidence="10">
    <location>
        <begin position="251"/>
        <end position="275"/>
    </location>
</feature>
<evidence type="ECO:0000256" key="5">
    <source>
        <dbReference type="ARBA" id="ARBA00022692"/>
    </source>
</evidence>
<feature type="transmembrane region" description="Helical" evidence="10">
    <location>
        <begin position="402"/>
        <end position="423"/>
    </location>
</feature>
<dbReference type="CDD" id="cd13137">
    <property type="entry name" value="MATE_NorM_like"/>
    <property type="match status" value="1"/>
</dbReference>
<evidence type="ECO:0000256" key="2">
    <source>
        <dbReference type="ARBA" id="ARBA00022448"/>
    </source>
</evidence>